<evidence type="ECO:0000259" key="2">
    <source>
        <dbReference type="Pfam" id="PF00814"/>
    </source>
</evidence>
<feature type="region of interest" description="Disordered" evidence="1">
    <location>
        <begin position="14"/>
        <end position="42"/>
    </location>
</feature>
<protein>
    <submittedName>
        <fullName evidence="3">tRNA (Adenosine(37)-N6)-threonylcarbamoyltransferase complex dimerization subunit type 1 TsaB</fullName>
        <ecNumber evidence="3">2.3.1.234</ecNumber>
    </submittedName>
</protein>
<dbReference type="InterPro" id="IPR043129">
    <property type="entry name" value="ATPase_NBD"/>
</dbReference>
<dbReference type="GO" id="GO:0061711">
    <property type="term" value="F:tRNA N(6)-L-threonylcarbamoyladenine synthase activity"/>
    <property type="evidence" value="ECO:0007669"/>
    <property type="project" value="UniProtKB-EC"/>
</dbReference>
<comment type="caution">
    <text evidence="3">The sequence shown here is derived from an EMBL/GenBank/DDBJ whole genome shotgun (WGS) entry which is preliminary data.</text>
</comment>
<keyword evidence="3" id="KW-0012">Acyltransferase</keyword>
<gene>
    <name evidence="3" type="primary">tsaB</name>
    <name evidence="3" type="ORF">SK069_02980</name>
</gene>
<dbReference type="Gene3D" id="3.30.420.40">
    <property type="match status" value="2"/>
</dbReference>
<name>A0ABU4VHC6_9ACTN</name>
<dbReference type="Proteomes" id="UP001277761">
    <property type="component" value="Unassembled WGS sequence"/>
</dbReference>
<dbReference type="NCBIfam" id="TIGR03725">
    <property type="entry name" value="T6A_YeaZ"/>
    <property type="match status" value="1"/>
</dbReference>
<evidence type="ECO:0000313" key="4">
    <source>
        <dbReference type="Proteomes" id="UP001277761"/>
    </source>
</evidence>
<accession>A0ABU4VHC6</accession>
<dbReference type="EMBL" id="JAXAVX010000001">
    <property type="protein sequence ID" value="MDX8150544.1"/>
    <property type="molecule type" value="Genomic_DNA"/>
</dbReference>
<feature type="domain" description="Gcp-like" evidence="2">
    <location>
        <begin position="37"/>
        <end position="179"/>
    </location>
</feature>
<sequence>MSWTLALDTATPTTVAGALGRSPDAAAGARETPAPGARPDHTRRLLPLARRALAEAGGALEAVDRIVVGLGPGTFTGIRVGVSSARALGLGLGTEVVGTPTPAALAAAALGDRPGGAPSPGAAPVLVVQDARRRELFLTLAGPGDLRDGGAGLLPAAVPIADLEAALAALPVRPGLAVGDGAATHRDALVAAGVPVPEDPSAHEVDGVVLAGLGRRVAARGPQAVRPVYVRGADAIPTAQR</sequence>
<evidence type="ECO:0000313" key="3">
    <source>
        <dbReference type="EMBL" id="MDX8150544.1"/>
    </source>
</evidence>
<dbReference type="InterPro" id="IPR000905">
    <property type="entry name" value="Gcp-like_dom"/>
</dbReference>
<proteinExistence type="predicted"/>
<dbReference type="InterPro" id="IPR022496">
    <property type="entry name" value="T6A_TsaB"/>
</dbReference>
<keyword evidence="3" id="KW-0808">Transferase</keyword>
<organism evidence="3 4">
    <name type="scientific">Patulibacter brassicae</name>
    <dbReference type="NCBI Taxonomy" id="1705717"/>
    <lineage>
        <taxon>Bacteria</taxon>
        <taxon>Bacillati</taxon>
        <taxon>Actinomycetota</taxon>
        <taxon>Thermoleophilia</taxon>
        <taxon>Solirubrobacterales</taxon>
        <taxon>Patulibacteraceae</taxon>
        <taxon>Patulibacter</taxon>
    </lineage>
</organism>
<keyword evidence="4" id="KW-1185">Reference proteome</keyword>
<dbReference type="EC" id="2.3.1.234" evidence="3"/>
<dbReference type="Pfam" id="PF00814">
    <property type="entry name" value="TsaD"/>
    <property type="match status" value="1"/>
</dbReference>
<dbReference type="RefSeq" id="WP_319952690.1">
    <property type="nucleotide sequence ID" value="NZ_JAXAVX010000001.1"/>
</dbReference>
<evidence type="ECO:0000256" key="1">
    <source>
        <dbReference type="SAM" id="MobiDB-lite"/>
    </source>
</evidence>
<reference evidence="3 4" key="1">
    <citation type="submission" date="2023-11" db="EMBL/GenBank/DDBJ databases">
        <authorList>
            <person name="Xu M."/>
            <person name="Jiang T."/>
        </authorList>
    </citation>
    <scope>NUCLEOTIDE SEQUENCE [LARGE SCALE GENOMIC DNA]</scope>
    <source>
        <strain evidence="3 4">SD</strain>
    </source>
</reference>
<dbReference type="SUPFAM" id="SSF53067">
    <property type="entry name" value="Actin-like ATPase domain"/>
    <property type="match status" value="1"/>
</dbReference>